<dbReference type="AlphaFoldDB" id="A0A2P5YKK0"/>
<evidence type="ECO:0000313" key="2">
    <source>
        <dbReference type="EMBL" id="PPS16135.1"/>
    </source>
</evidence>
<sequence>MVVEHTSVRDELAGTSRLPGRKNERSLSWPKPGLTLSCIVCSCPWGWPRDRHLVARRWVRADSTTAHTMGNAQNIHGTLTDIGIMVDTLHVRAQQRLPLPS</sequence>
<dbReference type="Proteomes" id="UP000239757">
    <property type="component" value="Unassembled WGS sequence"/>
</dbReference>
<feature type="region of interest" description="Disordered" evidence="1">
    <location>
        <begin position="1"/>
        <end position="26"/>
    </location>
</feature>
<protein>
    <submittedName>
        <fullName evidence="2">Uncharacterized protein</fullName>
    </submittedName>
</protein>
<name>A0A2P5YKK0_GOSBA</name>
<accession>A0A2P5YKK0</accession>
<feature type="compositionally biased region" description="Basic and acidic residues" evidence="1">
    <location>
        <begin position="1"/>
        <end position="12"/>
    </location>
</feature>
<evidence type="ECO:0000256" key="1">
    <source>
        <dbReference type="SAM" id="MobiDB-lite"/>
    </source>
</evidence>
<reference evidence="2 3" key="1">
    <citation type="submission" date="2015-01" db="EMBL/GenBank/DDBJ databases">
        <title>Genome of allotetraploid Gossypium barbadense reveals genomic plasticity and fiber elongation in cotton evolution.</title>
        <authorList>
            <person name="Chen X."/>
            <person name="Liu X."/>
            <person name="Zhao B."/>
            <person name="Zheng H."/>
            <person name="Hu Y."/>
            <person name="Lu G."/>
            <person name="Yang C."/>
            <person name="Chen J."/>
            <person name="Shan C."/>
            <person name="Zhang L."/>
            <person name="Zhou Y."/>
            <person name="Wang L."/>
            <person name="Guo W."/>
            <person name="Bai Y."/>
            <person name="Ruan J."/>
            <person name="Shangguan X."/>
            <person name="Mao Y."/>
            <person name="Jiang J."/>
            <person name="Zhu Y."/>
            <person name="Lei J."/>
            <person name="Kang H."/>
            <person name="Chen S."/>
            <person name="He X."/>
            <person name="Wang R."/>
            <person name="Wang Y."/>
            <person name="Chen J."/>
            <person name="Wang L."/>
            <person name="Yu S."/>
            <person name="Wang B."/>
            <person name="Wei J."/>
            <person name="Song S."/>
            <person name="Lu X."/>
            <person name="Gao Z."/>
            <person name="Gu W."/>
            <person name="Deng X."/>
            <person name="Ma D."/>
            <person name="Wang S."/>
            <person name="Liang W."/>
            <person name="Fang L."/>
            <person name="Cai C."/>
            <person name="Zhu X."/>
            <person name="Zhou B."/>
            <person name="Zhang Y."/>
            <person name="Chen Z."/>
            <person name="Xu S."/>
            <person name="Zhu R."/>
            <person name="Wang S."/>
            <person name="Zhang T."/>
            <person name="Zhao G."/>
        </authorList>
    </citation>
    <scope>NUCLEOTIDE SEQUENCE [LARGE SCALE GENOMIC DNA]</scope>
    <source>
        <strain evidence="3">cv. Xinhai21</strain>
        <tissue evidence="2">Leaf</tissue>
    </source>
</reference>
<gene>
    <name evidence="2" type="ORF">GOBAR_AA04443</name>
</gene>
<evidence type="ECO:0000313" key="3">
    <source>
        <dbReference type="Proteomes" id="UP000239757"/>
    </source>
</evidence>
<organism evidence="2 3">
    <name type="scientific">Gossypium barbadense</name>
    <name type="common">Sea Island cotton</name>
    <name type="synonym">Hibiscus barbadensis</name>
    <dbReference type="NCBI Taxonomy" id="3634"/>
    <lineage>
        <taxon>Eukaryota</taxon>
        <taxon>Viridiplantae</taxon>
        <taxon>Streptophyta</taxon>
        <taxon>Embryophyta</taxon>
        <taxon>Tracheophyta</taxon>
        <taxon>Spermatophyta</taxon>
        <taxon>Magnoliopsida</taxon>
        <taxon>eudicotyledons</taxon>
        <taxon>Gunneridae</taxon>
        <taxon>Pentapetalae</taxon>
        <taxon>rosids</taxon>
        <taxon>malvids</taxon>
        <taxon>Malvales</taxon>
        <taxon>Malvaceae</taxon>
        <taxon>Malvoideae</taxon>
        <taxon>Gossypium</taxon>
    </lineage>
</organism>
<proteinExistence type="predicted"/>
<dbReference type="EMBL" id="KZ663063">
    <property type="protein sequence ID" value="PPS16135.1"/>
    <property type="molecule type" value="Genomic_DNA"/>
</dbReference>